<proteinExistence type="predicted"/>
<dbReference type="AlphaFoldDB" id="A0AB35L507"/>
<sequence length="41" mass="4482">MLDVDNDALRELTKVAQFNGTPAGQTGLEKLQKRLAQRIAA</sequence>
<evidence type="ECO:0000313" key="2">
    <source>
        <dbReference type="Proteomes" id="UP001159292"/>
    </source>
</evidence>
<dbReference type="GeneID" id="300417493"/>
<evidence type="ECO:0000313" key="1">
    <source>
        <dbReference type="EMBL" id="MDH0569551.1"/>
    </source>
</evidence>
<reference evidence="1" key="1">
    <citation type="submission" date="2022-09" db="EMBL/GenBank/DDBJ databases">
        <title>Intensive care unit water sources are persistently colonized with multi-drug resistant bacteria and are the site of extensive horizontal gene transfer of antibiotic resistance genes.</title>
        <authorList>
            <person name="Diorio-Toth L."/>
        </authorList>
    </citation>
    <scope>NUCLEOTIDE SEQUENCE</scope>
    <source>
        <strain evidence="1">GD04000</strain>
    </source>
</reference>
<dbReference type="Proteomes" id="UP001159292">
    <property type="component" value="Unassembled WGS sequence"/>
</dbReference>
<dbReference type="EMBL" id="JAOEET010000096">
    <property type="protein sequence ID" value="MDH0569551.1"/>
    <property type="molecule type" value="Genomic_DNA"/>
</dbReference>
<gene>
    <name evidence="1" type="ORF">N7671_20670</name>
</gene>
<organism evidence="1 2">
    <name type="scientific">Ectopseudomonas oleovorans</name>
    <name type="common">Pseudomonas oleovorans</name>
    <dbReference type="NCBI Taxonomy" id="301"/>
    <lineage>
        <taxon>Bacteria</taxon>
        <taxon>Pseudomonadati</taxon>
        <taxon>Pseudomonadota</taxon>
        <taxon>Gammaproteobacteria</taxon>
        <taxon>Pseudomonadales</taxon>
        <taxon>Pseudomonadaceae</taxon>
        <taxon>Ectopseudomonas</taxon>
    </lineage>
</organism>
<accession>A0AB35L507</accession>
<protein>
    <submittedName>
        <fullName evidence="1">Uncharacterized protein</fullName>
    </submittedName>
</protein>
<name>A0AB35L507_ECTOL</name>
<dbReference type="RefSeq" id="WP_255311657.1">
    <property type="nucleotide sequence ID" value="NZ_FNZC01000029.1"/>
</dbReference>
<comment type="caution">
    <text evidence="1">The sequence shown here is derived from an EMBL/GenBank/DDBJ whole genome shotgun (WGS) entry which is preliminary data.</text>
</comment>